<dbReference type="PANTHER" id="PTHR33540">
    <property type="entry name" value="TRNA THREONYLCARBAMOYLADENOSINE BIOSYNTHESIS PROTEIN TSAE"/>
    <property type="match status" value="1"/>
</dbReference>
<proteinExistence type="inferred from homology"/>
<dbReference type="AlphaFoldDB" id="A0A1H0XZ61"/>
<dbReference type="SUPFAM" id="SSF52540">
    <property type="entry name" value="P-loop containing nucleoside triphosphate hydrolases"/>
    <property type="match status" value="1"/>
</dbReference>
<keyword evidence="9" id="KW-0460">Magnesium</keyword>
<protein>
    <recommendedName>
        <fullName evidence="3">tRNA threonylcarbamoyladenosine biosynthesis protein TsaE</fullName>
    </recommendedName>
    <alternativeName>
        <fullName evidence="10">t(6)A37 threonylcarbamoyladenosine biosynthesis protein TsaE</fullName>
    </alternativeName>
</protein>
<evidence type="ECO:0000256" key="2">
    <source>
        <dbReference type="ARBA" id="ARBA00007599"/>
    </source>
</evidence>
<evidence type="ECO:0000256" key="10">
    <source>
        <dbReference type="ARBA" id="ARBA00032441"/>
    </source>
</evidence>
<dbReference type="STRING" id="311333.SAMN05421664_0378"/>
<dbReference type="GO" id="GO:0002949">
    <property type="term" value="P:tRNA threonylcarbamoyladenosine modification"/>
    <property type="evidence" value="ECO:0007669"/>
    <property type="project" value="InterPro"/>
</dbReference>
<dbReference type="Proteomes" id="UP000199627">
    <property type="component" value="Unassembled WGS sequence"/>
</dbReference>
<dbReference type="Pfam" id="PF02367">
    <property type="entry name" value="TsaE"/>
    <property type="match status" value="1"/>
</dbReference>
<dbReference type="InterPro" id="IPR027417">
    <property type="entry name" value="P-loop_NTPase"/>
</dbReference>
<dbReference type="Gene3D" id="3.40.50.300">
    <property type="entry name" value="P-loop containing nucleotide triphosphate hydrolases"/>
    <property type="match status" value="1"/>
</dbReference>
<dbReference type="OrthoDB" id="9815896at2"/>
<evidence type="ECO:0000256" key="4">
    <source>
        <dbReference type="ARBA" id="ARBA00022490"/>
    </source>
</evidence>
<evidence type="ECO:0000313" key="12">
    <source>
        <dbReference type="Proteomes" id="UP000199627"/>
    </source>
</evidence>
<evidence type="ECO:0000256" key="5">
    <source>
        <dbReference type="ARBA" id="ARBA00022694"/>
    </source>
</evidence>
<keyword evidence="6" id="KW-0479">Metal-binding</keyword>
<evidence type="ECO:0000256" key="7">
    <source>
        <dbReference type="ARBA" id="ARBA00022741"/>
    </source>
</evidence>
<evidence type="ECO:0000256" key="9">
    <source>
        <dbReference type="ARBA" id="ARBA00022842"/>
    </source>
</evidence>
<dbReference type="GO" id="GO:0005737">
    <property type="term" value="C:cytoplasm"/>
    <property type="evidence" value="ECO:0007669"/>
    <property type="project" value="UniProtKB-SubCell"/>
</dbReference>
<dbReference type="InterPro" id="IPR003442">
    <property type="entry name" value="T6A_TsaE"/>
</dbReference>
<sequence length="135" mass="15816">MKVTINKLEDWQEVTDQIIPQLKHHIFLLKGNLGAGKTTFTQFLLKNLGSEDEVNSPTYSIVNEYNTPKGKIYHFDLYRLKNIEEAYDIGIEEYLDNAFLCIIEWPEVYEDELYGLNYHTMSINNNGESREITFD</sequence>
<dbReference type="GO" id="GO:0046872">
    <property type="term" value="F:metal ion binding"/>
    <property type="evidence" value="ECO:0007669"/>
    <property type="project" value="UniProtKB-KW"/>
</dbReference>
<keyword evidence="8" id="KW-0067">ATP-binding</keyword>
<keyword evidence="4" id="KW-0963">Cytoplasm</keyword>
<evidence type="ECO:0000313" key="11">
    <source>
        <dbReference type="EMBL" id="SDQ08177.1"/>
    </source>
</evidence>
<dbReference type="NCBIfam" id="TIGR00150">
    <property type="entry name" value="T6A_YjeE"/>
    <property type="match status" value="1"/>
</dbReference>
<keyword evidence="7" id="KW-0547">Nucleotide-binding</keyword>
<dbReference type="GO" id="GO:0005524">
    <property type="term" value="F:ATP binding"/>
    <property type="evidence" value="ECO:0007669"/>
    <property type="project" value="UniProtKB-KW"/>
</dbReference>
<organism evidence="11 12">
    <name type="scientific">Chryseobacterium soldanellicola</name>
    <dbReference type="NCBI Taxonomy" id="311333"/>
    <lineage>
        <taxon>Bacteria</taxon>
        <taxon>Pseudomonadati</taxon>
        <taxon>Bacteroidota</taxon>
        <taxon>Flavobacteriia</taxon>
        <taxon>Flavobacteriales</taxon>
        <taxon>Weeksellaceae</taxon>
        <taxon>Chryseobacterium group</taxon>
        <taxon>Chryseobacterium</taxon>
    </lineage>
</organism>
<gene>
    <name evidence="11" type="ORF">SAMN05421664_0378</name>
</gene>
<comment type="similarity">
    <text evidence="2">Belongs to the TsaE family.</text>
</comment>
<comment type="subcellular location">
    <subcellularLocation>
        <location evidence="1">Cytoplasm</location>
    </subcellularLocation>
</comment>
<accession>A0A1H0XZ61</accession>
<evidence type="ECO:0000256" key="8">
    <source>
        <dbReference type="ARBA" id="ARBA00022840"/>
    </source>
</evidence>
<dbReference type="EMBL" id="FNKL01000001">
    <property type="protein sequence ID" value="SDQ08177.1"/>
    <property type="molecule type" value="Genomic_DNA"/>
</dbReference>
<evidence type="ECO:0000256" key="1">
    <source>
        <dbReference type="ARBA" id="ARBA00004496"/>
    </source>
</evidence>
<keyword evidence="5" id="KW-0819">tRNA processing</keyword>
<reference evidence="12" key="1">
    <citation type="submission" date="2016-10" db="EMBL/GenBank/DDBJ databases">
        <authorList>
            <person name="Varghese N."/>
            <person name="Submissions S."/>
        </authorList>
    </citation>
    <scope>NUCLEOTIDE SEQUENCE [LARGE SCALE GENOMIC DNA]</scope>
    <source>
        <strain evidence="12">DSM 17072</strain>
    </source>
</reference>
<evidence type="ECO:0000256" key="6">
    <source>
        <dbReference type="ARBA" id="ARBA00022723"/>
    </source>
</evidence>
<keyword evidence="12" id="KW-1185">Reference proteome</keyword>
<dbReference type="RefSeq" id="WP_089753093.1">
    <property type="nucleotide sequence ID" value="NZ_FNKL01000001.1"/>
</dbReference>
<evidence type="ECO:0000256" key="3">
    <source>
        <dbReference type="ARBA" id="ARBA00019010"/>
    </source>
</evidence>
<dbReference type="PANTHER" id="PTHR33540:SF2">
    <property type="entry name" value="TRNA THREONYLCARBAMOYLADENOSINE BIOSYNTHESIS PROTEIN TSAE"/>
    <property type="match status" value="1"/>
</dbReference>
<name>A0A1H0XZ61_9FLAO</name>